<dbReference type="Gene3D" id="2.60.40.10">
    <property type="entry name" value="Immunoglobulins"/>
    <property type="match status" value="1"/>
</dbReference>
<dbReference type="AlphaFoldDB" id="A0A6J8A0H0"/>
<evidence type="ECO:0000256" key="11">
    <source>
        <dbReference type="SAM" id="MobiDB-lite"/>
    </source>
</evidence>
<gene>
    <name evidence="14" type="ORF">MCOR_2302</name>
</gene>
<keyword evidence="6 12" id="KW-0472">Membrane</keyword>
<dbReference type="EMBL" id="CACVKT020000481">
    <property type="protein sequence ID" value="CAC5359458.1"/>
    <property type="molecule type" value="Genomic_DNA"/>
</dbReference>
<dbReference type="Proteomes" id="UP000507470">
    <property type="component" value="Unassembled WGS sequence"/>
</dbReference>
<evidence type="ECO:0000256" key="5">
    <source>
        <dbReference type="ARBA" id="ARBA00022989"/>
    </source>
</evidence>
<feature type="transmembrane region" description="Helical" evidence="12">
    <location>
        <begin position="280"/>
        <end position="302"/>
    </location>
</feature>
<evidence type="ECO:0000256" key="1">
    <source>
        <dbReference type="ARBA" id="ARBA00004251"/>
    </source>
</evidence>
<sequence length="374" mass="42893">MDGGCNKILHLFYLIISVAMKLNYEEKVLQKNEYSLTIFNVTESDLNIVYQCRYGFYAASKLIEADESHKFLSLRLVTDLIIFGGYIILTCTINGISKVENDVTRQWSMENEDHLLSYNGRINNDRKYKKTIFPGNEFSLKIFNVTAADVNKTYRCRYSFDAASIFIELNEYNYVNPPKPASTIIKYLLDKQMDTINISVYFKSVFPLPNCSVNIDATGFELTDLQQHDVDMDVNLSLSLQRIVVCNRSFNISCNVARKQYDVGYLKLKDECSSKGAFDAMIILLIILISIVLIFILVLVLIKRLVLDVRKNQKKDTTCSKDKNQTDSKTESEKILPLSEDKAEKNQIDDKMESEKLIIVSNGNENSYTQYNTI</sequence>
<evidence type="ECO:0000256" key="6">
    <source>
        <dbReference type="ARBA" id="ARBA00023136"/>
    </source>
</evidence>
<proteinExistence type="predicted"/>
<keyword evidence="3 12" id="KW-0812">Transmembrane</keyword>
<dbReference type="InterPro" id="IPR007110">
    <property type="entry name" value="Ig-like_dom"/>
</dbReference>
<organism evidence="14 15">
    <name type="scientific">Mytilus coruscus</name>
    <name type="common">Sea mussel</name>
    <dbReference type="NCBI Taxonomy" id="42192"/>
    <lineage>
        <taxon>Eukaryota</taxon>
        <taxon>Metazoa</taxon>
        <taxon>Spiralia</taxon>
        <taxon>Lophotrochozoa</taxon>
        <taxon>Mollusca</taxon>
        <taxon>Bivalvia</taxon>
        <taxon>Autobranchia</taxon>
        <taxon>Pteriomorphia</taxon>
        <taxon>Mytilida</taxon>
        <taxon>Mytiloidea</taxon>
        <taxon>Mytilidae</taxon>
        <taxon>Mytilinae</taxon>
        <taxon>Mytilus</taxon>
    </lineage>
</organism>
<dbReference type="SUPFAM" id="SSF48726">
    <property type="entry name" value="Immunoglobulin"/>
    <property type="match status" value="1"/>
</dbReference>
<keyword evidence="15" id="KW-1185">Reference proteome</keyword>
<evidence type="ECO:0000259" key="13">
    <source>
        <dbReference type="PROSITE" id="PS50835"/>
    </source>
</evidence>
<evidence type="ECO:0000256" key="7">
    <source>
        <dbReference type="ARBA" id="ARBA00023157"/>
    </source>
</evidence>
<evidence type="ECO:0000256" key="2">
    <source>
        <dbReference type="ARBA" id="ARBA00022475"/>
    </source>
</evidence>
<keyword evidence="8" id="KW-0675">Receptor</keyword>
<feature type="region of interest" description="Disordered" evidence="11">
    <location>
        <begin position="317"/>
        <end position="348"/>
    </location>
</feature>
<dbReference type="PROSITE" id="PS50835">
    <property type="entry name" value="IG_LIKE"/>
    <property type="match status" value="1"/>
</dbReference>
<keyword evidence="10" id="KW-0393">Immunoglobulin domain</keyword>
<reference evidence="14 15" key="1">
    <citation type="submission" date="2020-06" db="EMBL/GenBank/DDBJ databases">
        <authorList>
            <person name="Li R."/>
            <person name="Bekaert M."/>
        </authorList>
    </citation>
    <scope>NUCLEOTIDE SEQUENCE [LARGE SCALE GENOMIC DNA]</scope>
    <source>
        <strain evidence="15">wild</strain>
    </source>
</reference>
<keyword evidence="9" id="KW-0325">Glycoprotein</keyword>
<dbReference type="PANTHER" id="PTHR25466:SF11">
    <property type="entry name" value="GALECTIN 17-RELATED"/>
    <property type="match status" value="1"/>
</dbReference>
<dbReference type="InterPro" id="IPR036179">
    <property type="entry name" value="Ig-like_dom_sf"/>
</dbReference>
<evidence type="ECO:0000256" key="4">
    <source>
        <dbReference type="ARBA" id="ARBA00022729"/>
    </source>
</evidence>
<accession>A0A6J8A0H0</accession>
<evidence type="ECO:0000256" key="8">
    <source>
        <dbReference type="ARBA" id="ARBA00023170"/>
    </source>
</evidence>
<keyword evidence="2" id="KW-1003">Cell membrane</keyword>
<protein>
    <recommendedName>
        <fullName evidence="13">Ig-like domain-containing protein</fullName>
    </recommendedName>
</protein>
<feature type="domain" description="Ig-like" evidence="13">
    <location>
        <begin position="84"/>
        <end position="166"/>
    </location>
</feature>
<dbReference type="GO" id="GO:0071222">
    <property type="term" value="P:cellular response to lipopolysaccharide"/>
    <property type="evidence" value="ECO:0007669"/>
    <property type="project" value="TreeGrafter"/>
</dbReference>
<evidence type="ECO:0000256" key="3">
    <source>
        <dbReference type="ARBA" id="ARBA00022692"/>
    </source>
</evidence>
<dbReference type="InterPro" id="IPR013783">
    <property type="entry name" value="Ig-like_fold"/>
</dbReference>
<dbReference type="GO" id="GO:0006955">
    <property type="term" value="P:immune response"/>
    <property type="evidence" value="ECO:0007669"/>
    <property type="project" value="TreeGrafter"/>
</dbReference>
<evidence type="ECO:0000256" key="12">
    <source>
        <dbReference type="SAM" id="Phobius"/>
    </source>
</evidence>
<dbReference type="GO" id="GO:0007166">
    <property type="term" value="P:cell surface receptor signaling pathway"/>
    <property type="evidence" value="ECO:0007669"/>
    <property type="project" value="TreeGrafter"/>
</dbReference>
<keyword evidence="4" id="KW-0732">Signal</keyword>
<dbReference type="InterPro" id="IPR051713">
    <property type="entry name" value="T-cell_Activation_Regulation"/>
</dbReference>
<evidence type="ECO:0000256" key="9">
    <source>
        <dbReference type="ARBA" id="ARBA00023180"/>
    </source>
</evidence>
<name>A0A6J8A0H0_MYTCO</name>
<dbReference type="OrthoDB" id="6115222at2759"/>
<evidence type="ECO:0000256" key="10">
    <source>
        <dbReference type="ARBA" id="ARBA00023319"/>
    </source>
</evidence>
<keyword evidence="7" id="KW-1015">Disulfide bond</keyword>
<comment type="subcellular location">
    <subcellularLocation>
        <location evidence="1">Cell membrane</location>
        <topology evidence="1">Single-pass type I membrane protein</topology>
    </subcellularLocation>
</comment>
<dbReference type="GO" id="GO:0009897">
    <property type="term" value="C:external side of plasma membrane"/>
    <property type="evidence" value="ECO:0007669"/>
    <property type="project" value="TreeGrafter"/>
</dbReference>
<keyword evidence="5 12" id="KW-1133">Transmembrane helix</keyword>
<dbReference type="PANTHER" id="PTHR25466">
    <property type="entry name" value="T-LYMPHOCYTE ACTIVATION ANTIGEN"/>
    <property type="match status" value="1"/>
</dbReference>
<evidence type="ECO:0000313" key="14">
    <source>
        <dbReference type="EMBL" id="CAC5359458.1"/>
    </source>
</evidence>
<evidence type="ECO:0000313" key="15">
    <source>
        <dbReference type="Proteomes" id="UP000507470"/>
    </source>
</evidence>